<dbReference type="EnsemblMetazoa" id="GAUT044896-RA">
    <property type="protein sequence ID" value="GAUT044896-PA"/>
    <property type="gene ID" value="GAUT044896"/>
</dbReference>
<keyword evidence="2" id="KW-1185">Reference proteome</keyword>
<reference evidence="1" key="1">
    <citation type="submission" date="2020-05" db="UniProtKB">
        <authorList>
            <consortium name="EnsemblMetazoa"/>
        </authorList>
    </citation>
    <scope>IDENTIFICATION</scope>
    <source>
        <strain evidence="1">TTRI</strain>
    </source>
</reference>
<dbReference type="VEuPathDB" id="VectorBase:GAUT044896"/>
<name>A0A1A9VR44_GLOAU</name>
<sequence>MQNMNQCNKTFAIDNEKEKKAQTIMDTVLGTFPSNINADKCREKTGFRQPERPKLCLLKKPRKV</sequence>
<protein>
    <submittedName>
        <fullName evidence="1">Uncharacterized protein</fullName>
    </submittedName>
</protein>
<dbReference type="Proteomes" id="UP000078200">
    <property type="component" value="Unassembled WGS sequence"/>
</dbReference>
<proteinExistence type="predicted"/>
<evidence type="ECO:0000313" key="1">
    <source>
        <dbReference type="EnsemblMetazoa" id="GAUT044896-PA"/>
    </source>
</evidence>
<evidence type="ECO:0000313" key="2">
    <source>
        <dbReference type="Proteomes" id="UP000078200"/>
    </source>
</evidence>
<dbReference type="AlphaFoldDB" id="A0A1A9VR44"/>
<accession>A0A1A9VR44</accession>
<organism evidence="1 2">
    <name type="scientific">Glossina austeni</name>
    <name type="common">Savannah tsetse fly</name>
    <dbReference type="NCBI Taxonomy" id="7395"/>
    <lineage>
        <taxon>Eukaryota</taxon>
        <taxon>Metazoa</taxon>
        <taxon>Ecdysozoa</taxon>
        <taxon>Arthropoda</taxon>
        <taxon>Hexapoda</taxon>
        <taxon>Insecta</taxon>
        <taxon>Pterygota</taxon>
        <taxon>Neoptera</taxon>
        <taxon>Endopterygota</taxon>
        <taxon>Diptera</taxon>
        <taxon>Brachycera</taxon>
        <taxon>Muscomorpha</taxon>
        <taxon>Hippoboscoidea</taxon>
        <taxon>Glossinidae</taxon>
        <taxon>Glossina</taxon>
    </lineage>
</organism>